<dbReference type="InterPro" id="IPR024961">
    <property type="entry name" value="T2SS_GspC_N"/>
</dbReference>
<dbReference type="Proteomes" id="UP001302477">
    <property type="component" value="Chromosome"/>
</dbReference>
<keyword evidence="3" id="KW-1003">Cell membrane</keyword>
<name>A0AAU0N0G3_9GAMM</name>
<dbReference type="Gene3D" id="2.30.30.830">
    <property type="match status" value="1"/>
</dbReference>
<keyword evidence="11" id="KW-1185">Reference proteome</keyword>
<evidence type="ECO:0000256" key="4">
    <source>
        <dbReference type="ARBA" id="ARBA00022519"/>
    </source>
</evidence>
<evidence type="ECO:0000256" key="8">
    <source>
        <dbReference type="ARBA" id="ARBA00023136"/>
    </source>
</evidence>
<sequence length="228" mass="24088">MSLVKRTITSALQGSSATVGGNTAKRSLLATAGVIGGWFAVNLLAYGHLAVPSDTDSGLLAERSTRSVGTNTAVSLPATAFFGVAAVKTEAAPEIDLANIPITQLNLVLSGVLSSSVNDRASALVSERGKPAERVYVGHKLPGGAEVYSVEVDHIILRRNGQMEKLTYPDAEGRPAVPKQYASYAQQAAEVISANAASDRTDKQQSIRERLEQLREMARDRQGARSAN</sequence>
<keyword evidence="7" id="KW-1133">Transmembrane helix</keyword>
<keyword evidence="6" id="KW-0653">Protein transport</keyword>
<keyword evidence="5" id="KW-0812">Transmembrane</keyword>
<evidence type="ECO:0000259" key="9">
    <source>
        <dbReference type="Pfam" id="PF11356"/>
    </source>
</evidence>
<comment type="subcellular location">
    <subcellularLocation>
        <location evidence="1">Cell inner membrane</location>
    </subcellularLocation>
</comment>
<evidence type="ECO:0000256" key="1">
    <source>
        <dbReference type="ARBA" id="ARBA00004533"/>
    </source>
</evidence>
<dbReference type="Pfam" id="PF11356">
    <property type="entry name" value="T2SSC"/>
    <property type="match status" value="1"/>
</dbReference>
<gene>
    <name evidence="10" type="ORF">R5R33_00025</name>
</gene>
<reference evidence="10 11" key="1">
    <citation type="submission" date="2023-10" db="EMBL/GenBank/DDBJ databases">
        <title>Description of Microbulbifer bruguierae sp. nov., isolated from the sediments of mangrove plant Bruguiera sexangula and comparative genomic analyses of the genus Microbulbifer.</title>
        <authorList>
            <person name="Long M."/>
        </authorList>
    </citation>
    <scope>NUCLEOTIDE SEQUENCE [LARGE SCALE GENOMIC DNA]</scope>
    <source>
        <strain evidence="10 11">SPO729</strain>
    </source>
</reference>
<dbReference type="GO" id="GO:0015031">
    <property type="term" value="P:protein transport"/>
    <property type="evidence" value="ECO:0007669"/>
    <property type="project" value="UniProtKB-KW"/>
</dbReference>
<keyword evidence="2" id="KW-0813">Transport</keyword>
<keyword evidence="8" id="KW-0472">Membrane</keyword>
<evidence type="ECO:0000313" key="10">
    <source>
        <dbReference type="EMBL" id="WOX05564.1"/>
    </source>
</evidence>
<evidence type="ECO:0000256" key="5">
    <source>
        <dbReference type="ARBA" id="ARBA00022692"/>
    </source>
</evidence>
<dbReference type="EMBL" id="CP137555">
    <property type="protein sequence ID" value="WOX05564.1"/>
    <property type="molecule type" value="Genomic_DNA"/>
</dbReference>
<feature type="domain" description="Type II secretion system protein GspC N-terminal" evidence="9">
    <location>
        <begin position="66"/>
        <end position="167"/>
    </location>
</feature>
<organism evidence="10 11">
    <name type="scientific">Microbulbifer pacificus</name>
    <dbReference type="NCBI Taxonomy" id="407164"/>
    <lineage>
        <taxon>Bacteria</taxon>
        <taxon>Pseudomonadati</taxon>
        <taxon>Pseudomonadota</taxon>
        <taxon>Gammaproteobacteria</taxon>
        <taxon>Cellvibrionales</taxon>
        <taxon>Microbulbiferaceae</taxon>
        <taxon>Microbulbifer</taxon>
    </lineage>
</organism>
<dbReference type="KEGG" id="mpaf:R5R33_00025"/>
<dbReference type="AlphaFoldDB" id="A0AAU0N0G3"/>
<accession>A0AAU0N0G3</accession>
<evidence type="ECO:0000256" key="3">
    <source>
        <dbReference type="ARBA" id="ARBA00022475"/>
    </source>
</evidence>
<dbReference type="RefSeq" id="WP_318954034.1">
    <property type="nucleotide sequence ID" value="NZ_CP137555.1"/>
</dbReference>
<evidence type="ECO:0000256" key="6">
    <source>
        <dbReference type="ARBA" id="ARBA00022927"/>
    </source>
</evidence>
<protein>
    <submittedName>
        <fullName evidence="10">Type II secretion system protein N</fullName>
    </submittedName>
</protein>
<evidence type="ECO:0000313" key="11">
    <source>
        <dbReference type="Proteomes" id="UP001302477"/>
    </source>
</evidence>
<keyword evidence="4" id="KW-0997">Cell inner membrane</keyword>
<evidence type="ECO:0000256" key="7">
    <source>
        <dbReference type="ARBA" id="ARBA00022989"/>
    </source>
</evidence>
<evidence type="ECO:0000256" key="2">
    <source>
        <dbReference type="ARBA" id="ARBA00022448"/>
    </source>
</evidence>
<dbReference type="GO" id="GO:0005886">
    <property type="term" value="C:plasma membrane"/>
    <property type="evidence" value="ECO:0007669"/>
    <property type="project" value="UniProtKB-SubCell"/>
</dbReference>
<proteinExistence type="predicted"/>